<evidence type="ECO:0000313" key="2">
    <source>
        <dbReference type="EMBL" id="BDS09679.1"/>
    </source>
</evidence>
<accession>A0A915VKI5</accession>
<keyword evidence="1" id="KW-1133">Transmembrane helix</keyword>
<feature type="transmembrane region" description="Helical" evidence="1">
    <location>
        <begin position="6"/>
        <end position="21"/>
    </location>
</feature>
<protein>
    <submittedName>
        <fullName evidence="2">Uncharacterized protein</fullName>
    </submittedName>
</protein>
<evidence type="ECO:0000313" key="3">
    <source>
        <dbReference type="Proteomes" id="UP001060919"/>
    </source>
</evidence>
<organism evidence="2 3">
    <name type="scientific">Aureispira anguillae</name>
    <dbReference type="NCBI Taxonomy" id="2864201"/>
    <lineage>
        <taxon>Bacteria</taxon>
        <taxon>Pseudomonadati</taxon>
        <taxon>Bacteroidota</taxon>
        <taxon>Saprospiria</taxon>
        <taxon>Saprospirales</taxon>
        <taxon>Saprospiraceae</taxon>
        <taxon>Aureispira</taxon>
    </lineage>
</organism>
<keyword evidence="1" id="KW-0812">Transmembrane</keyword>
<dbReference type="EMBL" id="AP026867">
    <property type="protein sequence ID" value="BDS09679.1"/>
    <property type="molecule type" value="Genomic_DNA"/>
</dbReference>
<proteinExistence type="predicted"/>
<name>A0A915VKI5_9BACT</name>
<reference evidence="2" key="1">
    <citation type="submission" date="2022-09" db="EMBL/GenBank/DDBJ databases">
        <title>Aureispira anguillicida sp. nov., isolated from Leptocephalus of Japanese eel Anguilla japonica.</title>
        <authorList>
            <person name="Yuasa K."/>
            <person name="Mekata T."/>
            <person name="Ikunari K."/>
        </authorList>
    </citation>
    <scope>NUCLEOTIDE SEQUENCE</scope>
    <source>
        <strain evidence="2">EL160426</strain>
    </source>
</reference>
<gene>
    <name evidence="2" type="ORF">AsAng_0003830</name>
</gene>
<dbReference type="KEGG" id="aup:AsAng_0003830"/>
<dbReference type="RefSeq" id="WP_264791046.1">
    <property type="nucleotide sequence ID" value="NZ_AP026867.1"/>
</dbReference>
<keyword evidence="1" id="KW-0472">Membrane</keyword>
<sequence length="60" mass="7571">MLWNYTILILCVLLIYRWWQMKRSIRKGDYDYRYYEEGPYGAKKKPQDWKDKIKEFLGMK</sequence>
<evidence type="ECO:0000256" key="1">
    <source>
        <dbReference type="SAM" id="Phobius"/>
    </source>
</evidence>
<keyword evidence="3" id="KW-1185">Reference proteome</keyword>
<dbReference type="Proteomes" id="UP001060919">
    <property type="component" value="Chromosome"/>
</dbReference>
<dbReference type="AlphaFoldDB" id="A0A915VKI5"/>